<reference evidence="1" key="1">
    <citation type="submission" date="2011-09" db="EMBL/GenBank/DDBJ databases">
        <title>The permanent draft genome of Mucilaginibacter paludis DSM 18603.</title>
        <authorList>
            <consortium name="US DOE Joint Genome Institute (JGI-PGF)"/>
            <person name="Lucas S."/>
            <person name="Han J."/>
            <person name="Lapidus A."/>
            <person name="Bruce D."/>
            <person name="Goodwin L."/>
            <person name="Pitluck S."/>
            <person name="Peters L."/>
            <person name="Kyrpides N."/>
            <person name="Mavromatis K."/>
            <person name="Ivanova N."/>
            <person name="Mikhailova N."/>
            <person name="Held B."/>
            <person name="Detter J.C."/>
            <person name="Tapia R."/>
            <person name="Han C."/>
            <person name="Land M."/>
            <person name="Hauser L."/>
            <person name="Markowitz V."/>
            <person name="Cheng J.-F."/>
            <person name="Hugenholtz P."/>
            <person name="Woyke T."/>
            <person name="Wu D."/>
            <person name="Tindall B."/>
            <person name="Brambilla E."/>
            <person name="Klenk H.-P."/>
            <person name="Eisen J.A."/>
        </authorList>
    </citation>
    <scope>NUCLEOTIDE SEQUENCE [LARGE SCALE GENOMIC DNA]</scope>
    <source>
        <strain evidence="1">DSM 18603</strain>
    </source>
</reference>
<dbReference type="STRING" id="714943.Mucpa_2019"/>
<proteinExistence type="predicted"/>
<evidence type="ECO:0000313" key="2">
    <source>
        <dbReference type="Proteomes" id="UP000002774"/>
    </source>
</evidence>
<accession>H1YE96</accession>
<dbReference type="Proteomes" id="UP000002774">
    <property type="component" value="Chromosome"/>
</dbReference>
<gene>
    <name evidence="1" type="ORF">Mucpa_2019</name>
</gene>
<keyword evidence="2" id="KW-1185">Reference proteome</keyword>
<organism evidence="1 2">
    <name type="scientific">Mucilaginibacter paludis DSM 18603</name>
    <dbReference type="NCBI Taxonomy" id="714943"/>
    <lineage>
        <taxon>Bacteria</taxon>
        <taxon>Pseudomonadati</taxon>
        <taxon>Bacteroidota</taxon>
        <taxon>Sphingobacteriia</taxon>
        <taxon>Sphingobacteriales</taxon>
        <taxon>Sphingobacteriaceae</taxon>
        <taxon>Mucilaginibacter</taxon>
    </lineage>
</organism>
<dbReference type="EMBL" id="CM001403">
    <property type="protein sequence ID" value="EHQ26159.1"/>
    <property type="molecule type" value="Genomic_DNA"/>
</dbReference>
<evidence type="ECO:0008006" key="3">
    <source>
        <dbReference type="Google" id="ProtNLM"/>
    </source>
</evidence>
<dbReference type="HOGENOM" id="CLU_047094_1_0_10"/>
<dbReference type="AlphaFoldDB" id="H1YE96"/>
<protein>
    <recommendedName>
        <fullName evidence="3">Glycosaminoglycan attachment site</fullName>
    </recommendedName>
</protein>
<evidence type="ECO:0000313" key="1">
    <source>
        <dbReference type="EMBL" id="EHQ26159.1"/>
    </source>
</evidence>
<name>H1YE96_9SPHI</name>
<sequence length="323" mass="36959">MDLFTPMVEQNKLHHNFVMTVAPHALGVRKVISDWANGFVDRDGKFIKEFQTTYNSSFWELYLYAVMKHFKLDVDFSFASPDFVIKNRNLIIEAISANHAHDDVPEWEKTIPGITEGNSFDVFKHSAIRLSNAFSAKVNKYRTNYAQLNHVKDRPYIIAISNFSRQDFNLHGDVPLQWLLYDVLEQKSLTKSNDSTVDLGLFRSNAFQDISAVLYSSLATFGKARVLGDDTGDITCHAIRIKNNYEILKIQANISEYKETLTDGLRLFVNPFAKNPINIDDFVNGDIRIFIADKNGDLTVSCHEDGDLCMRFIDSKFPKHMLK</sequence>
<dbReference type="eggNOG" id="ENOG502Z8GP">
    <property type="taxonomic scope" value="Bacteria"/>
</dbReference>